<dbReference type="InterPro" id="IPR008521">
    <property type="entry name" value="Mg_trans_NIPA"/>
</dbReference>
<evidence type="ECO:0000313" key="7">
    <source>
        <dbReference type="EMBL" id="PSR94414.1"/>
    </source>
</evidence>
<dbReference type="GO" id="GO:0016020">
    <property type="term" value="C:membrane"/>
    <property type="evidence" value="ECO:0007669"/>
    <property type="project" value="UniProtKB-SubCell"/>
</dbReference>
<evidence type="ECO:0000256" key="4">
    <source>
        <dbReference type="ARBA" id="ARBA00023136"/>
    </source>
</evidence>
<organism evidence="7 8">
    <name type="scientific">Coniella lustricola</name>
    <dbReference type="NCBI Taxonomy" id="2025994"/>
    <lineage>
        <taxon>Eukaryota</taxon>
        <taxon>Fungi</taxon>
        <taxon>Dikarya</taxon>
        <taxon>Ascomycota</taxon>
        <taxon>Pezizomycotina</taxon>
        <taxon>Sordariomycetes</taxon>
        <taxon>Sordariomycetidae</taxon>
        <taxon>Diaporthales</taxon>
        <taxon>Schizoparmaceae</taxon>
        <taxon>Coniella</taxon>
    </lineage>
</organism>
<evidence type="ECO:0000313" key="8">
    <source>
        <dbReference type="Proteomes" id="UP000241462"/>
    </source>
</evidence>
<dbReference type="OrthoDB" id="165382at2759"/>
<feature type="compositionally biased region" description="Basic and acidic residues" evidence="5">
    <location>
        <begin position="742"/>
        <end position="767"/>
    </location>
</feature>
<evidence type="ECO:0000256" key="1">
    <source>
        <dbReference type="ARBA" id="ARBA00004141"/>
    </source>
</evidence>
<dbReference type="GO" id="GO:0015095">
    <property type="term" value="F:magnesium ion transmembrane transporter activity"/>
    <property type="evidence" value="ECO:0007669"/>
    <property type="project" value="InterPro"/>
</dbReference>
<accession>A0A2T3AF58</accession>
<feature type="region of interest" description="Disordered" evidence="5">
    <location>
        <begin position="667"/>
        <end position="686"/>
    </location>
</feature>
<name>A0A2T3AF58_9PEZI</name>
<keyword evidence="8" id="KW-1185">Reference proteome</keyword>
<reference evidence="7 8" key="1">
    <citation type="journal article" date="2018" name="Mycol. Prog.">
        <title>Coniella lustricola, a new species from submerged detritus.</title>
        <authorList>
            <person name="Raudabaugh D.B."/>
            <person name="Iturriaga T."/>
            <person name="Carver A."/>
            <person name="Mondo S."/>
            <person name="Pangilinan J."/>
            <person name="Lipzen A."/>
            <person name="He G."/>
            <person name="Amirebrahimi M."/>
            <person name="Grigoriev I.V."/>
            <person name="Miller A.N."/>
        </authorList>
    </citation>
    <scope>NUCLEOTIDE SEQUENCE [LARGE SCALE GENOMIC DNA]</scope>
    <source>
        <strain evidence="7 8">B22-T-1</strain>
    </source>
</reference>
<keyword evidence="3 6" id="KW-1133">Transmembrane helix</keyword>
<dbReference type="AlphaFoldDB" id="A0A2T3AF58"/>
<feature type="transmembrane region" description="Helical" evidence="6">
    <location>
        <begin position="388"/>
        <end position="406"/>
    </location>
</feature>
<feature type="transmembrane region" description="Helical" evidence="6">
    <location>
        <begin position="225"/>
        <end position="242"/>
    </location>
</feature>
<feature type="region of interest" description="Disordered" evidence="5">
    <location>
        <begin position="734"/>
        <end position="767"/>
    </location>
</feature>
<keyword evidence="2 6" id="KW-0812">Transmembrane</keyword>
<evidence type="ECO:0000256" key="5">
    <source>
        <dbReference type="SAM" id="MobiDB-lite"/>
    </source>
</evidence>
<dbReference type="Pfam" id="PF05653">
    <property type="entry name" value="Mg_trans_NIPA"/>
    <property type="match status" value="1"/>
</dbReference>
<feature type="region of interest" description="Disordered" evidence="5">
    <location>
        <begin position="545"/>
        <end position="597"/>
    </location>
</feature>
<keyword evidence="4 6" id="KW-0472">Membrane</keyword>
<feature type="transmembrane region" description="Helical" evidence="6">
    <location>
        <begin position="325"/>
        <end position="345"/>
    </location>
</feature>
<feature type="transmembrane region" description="Helical" evidence="6">
    <location>
        <begin position="357"/>
        <end position="376"/>
    </location>
</feature>
<feature type="transmembrane region" description="Helical" evidence="6">
    <location>
        <begin position="254"/>
        <end position="277"/>
    </location>
</feature>
<protein>
    <submittedName>
        <fullName evidence="7">Magnesium transporter NIPA-domain-containing protein</fullName>
    </submittedName>
</protein>
<dbReference type="PANTHER" id="PTHR12570">
    <property type="match status" value="1"/>
</dbReference>
<proteinExistence type="predicted"/>
<gene>
    <name evidence="7" type="ORF">BD289DRAFT_451339</name>
</gene>
<dbReference type="InParanoid" id="A0A2T3AF58"/>
<feature type="region of interest" description="Disordered" evidence="5">
    <location>
        <begin position="479"/>
        <end position="528"/>
    </location>
</feature>
<dbReference type="EMBL" id="KZ678398">
    <property type="protein sequence ID" value="PSR94414.1"/>
    <property type="molecule type" value="Genomic_DNA"/>
</dbReference>
<comment type="subcellular location">
    <subcellularLocation>
        <location evidence="1">Membrane</location>
        <topology evidence="1">Multi-pass membrane protein</topology>
    </subcellularLocation>
</comment>
<dbReference type="SUPFAM" id="SSF103481">
    <property type="entry name" value="Multidrug resistance efflux transporter EmrE"/>
    <property type="match status" value="1"/>
</dbReference>
<evidence type="ECO:0000256" key="2">
    <source>
        <dbReference type="ARBA" id="ARBA00022692"/>
    </source>
</evidence>
<feature type="transmembrane region" description="Helical" evidence="6">
    <location>
        <begin position="196"/>
        <end position="216"/>
    </location>
</feature>
<dbReference type="InterPro" id="IPR037185">
    <property type="entry name" value="EmrE-like"/>
</dbReference>
<feature type="transmembrane region" description="Helical" evidence="6">
    <location>
        <begin position="53"/>
        <end position="75"/>
    </location>
</feature>
<feature type="region of interest" description="Disordered" evidence="5">
    <location>
        <begin position="90"/>
        <end position="126"/>
    </location>
</feature>
<sequence>MYLPVSPDLSARSVAHLIPSYTSEIYLFADNGGNGTTGGGSSGGSNGDTPKNFSSIIGITTAIVGNVLIALALNVQRYAHIRLHRERKQARERARQALRSAKNGVSSRGYGSLDEPAEGGSTTYEGYEDDVLGEAEPLMRSFRSEDSHWSEISDDDEMSKGPSNYLKSPYWWAGQVLITVGEMGNFLAYGFAPASIVSPLGVVALISNCVIAPIFFKEKFRKRDFWGVVVAVGGAVTVVLSASTKETKLAPHDVWVHITTMGFEIYMGVTCGLIVLLMWLSPRYGNRSILIDLGLVGLFGGYTALSTKGVASMLSSTLLRAFTTPVTYGLIAILLGTAIMQVRYVNRALQQFDSTQVIPIQFVSFTLCVIIGSAVLYRDFERTTAEQAWKFMGGCFLTFFGVFLITSGRPPTDEEEEETLSDEEDIEETIHLAEQDSTNAVPPAHFPALQKRRSSGTTPSRRSSRVSFMDAVNKPLAVLAETGVPTPRPQAGVTGGLSKTSLPVTDESPRTPPLRPTLLQDPPVHPGIHQAISSESAVTLSSATPIYSEPATNPGTPSTQELPMLNMPSDSNQQTPRPSTSIPRPRSHSGQYFNNHIFSPSPLDSAVRGLVPSNLLQESPSAARPPSQRRLSRPGLRNSLFVPQNILDQDGSVGAVGIMSAIERSRTTDGEFEAESPMEAPKKPGFRNRAKSLTHVVVDLFGKGSKKQDVAKGTVDGGDNSATAAAIAATVAAVAEEEGEAEAERGPLGERRDKSQDSSSRHTTETT</sequence>
<dbReference type="Proteomes" id="UP000241462">
    <property type="component" value="Unassembled WGS sequence"/>
</dbReference>
<dbReference type="PANTHER" id="PTHR12570:SF65">
    <property type="entry name" value="MAGNESIUM TRANSPORTER NIPA9-RELATED"/>
    <property type="match status" value="1"/>
</dbReference>
<evidence type="ECO:0000256" key="3">
    <source>
        <dbReference type="ARBA" id="ARBA00022989"/>
    </source>
</evidence>
<evidence type="ECO:0000256" key="6">
    <source>
        <dbReference type="SAM" id="Phobius"/>
    </source>
</evidence>
<feature type="compositionally biased region" description="Polar residues" evidence="5">
    <location>
        <begin position="545"/>
        <end position="561"/>
    </location>
</feature>
<feature type="transmembrane region" description="Helical" evidence="6">
    <location>
        <begin position="170"/>
        <end position="190"/>
    </location>
</feature>